<dbReference type="OrthoDB" id="9808770at2"/>
<reference evidence="9 10" key="1">
    <citation type="submission" date="2018-11" db="EMBL/GenBank/DDBJ databases">
        <title>Genome sequence of strain 7197.</title>
        <authorList>
            <person name="Gao J."/>
            <person name="Sun J."/>
        </authorList>
    </citation>
    <scope>NUCLEOTIDE SEQUENCE [LARGE SCALE GENOMIC DNA]</scope>
    <source>
        <strain evidence="9 10">7197</strain>
    </source>
</reference>
<dbReference type="Gene3D" id="3.40.640.10">
    <property type="entry name" value="Type I PLP-dependent aspartate aminotransferase-like (Major domain)"/>
    <property type="match status" value="1"/>
</dbReference>
<evidence type="ECO:0000256" key="1">
    <source>
        <dbReference type="ARBA" id="ARBA00001933"/>
    </source>
</evidence>
<keyword evidence="6" id="KW-0238">DNA-binding</keyword>
<keyword evidence="3 9" id="KW-0032">Aminotransferase</keyword>
<gene>
    <name evidence="9" type="ORF">EH198_15785</name>
</gene>
<dbReference type="Gene3D" id="1.10.10.10">
    <property type="entry name" value="Winged helix-like DNA-binding domain superfamily/Winged helix DNA-binding domain"/>
    <property type="match status" value="1"/>
</dbReference>
<dbReference type="InterPro" id="IPR036388">
    <property type="entry name" value="WH-like_DNA-bd_sf"/>
</dbReference>
<dbReference type="AlphaFoldDB" id="A0A3N9P255"/>
<evidence type="ECO:0000256" key="3">
    <source>
        <dbReference type="ARBA" id="ARBA00022576"/>
    </source>
</evidence>
<evidence type="ECO:0000256" key="7">
    <source>
        <dbReference type="ARBA" id="ARBA00023163"/>
    </source>
</evidence>
<dbReference type="SMART" id="SM00345">
    <property type="entry name" value="HTH_GNTR"/>
    <property type="match status" value="1"/>
</dbReference>
<dbReference type="CDD" id="cd00609">
    <property type="entry name" value="AAT_like"/>
    <property type="match status" value="1"/>
</dbReference>
<dbReference type="InterPro" id="IPR015421">
    <property type="entry name" value="PyrdxlP-dep_Trfase_major"/>
</dbReference>
<evidence type="ECO:0000313" key="10">
    <source>
        <dbReference type="Proteomes" id="UP000282529"/>
    </source>
</evidence>
<comment type="similarity">
    <text evidence="2">In the C-terminal section; belongs to the class-I pyridoxal-phosphate-dependent aminotransferase family.</text>
</comment>
<dbReference type="CDD" id="cd07377">
    <property type="entry name" value="WHTH_GntR"/>
    <property type="match status" value="1"/>
</dbReference>
<dbReference type="GO" id="GO:0003677">
    <property type="term" value="F:DNA binding"/>
    <property type="evidence" value="ECO:0007669"/>
    <property type="project" value="UniProtKB-KW"/>
</dbReference>
<dbReference type="SUPFAM" id="SSF53383">
    <property type="entry name" value="PLP-dependent transferases"/>
    <property type="match status" value="1"/>
</dbReference>
<dbReference type="GO" id="GO:0003700">
    <property type="term" value="F:DNA-binding transcription factor activity"/>
    <property type="evidence" value="ECO:0007669"/>
    <property type="project" value="InterPro"/>
</dbReference>
<evidence type="ECO:0000256" key="4">
    <source>
        <dbReference type="ARBA" id="ARBA00022898"/>
    </source>
</evidence>
<proteinExistence type="inferred from homology"/>
<dbReference type="PROSITE" id="PS50949">
    <property type="entry name" value="HTH_GNTR"/>
    <property type="match status" value="1"/>
</dbReference>
<dbReference type="GO" id="GO:0030170">
    <property type="term" value="F:pyridoxal phosphate binding"/>
    <property type="evidence" value="ECO:0007669"/>
    <property type="project" value="InterPro"/>
</dbReference>
<evidence type="ECO:0000259" key="8">
    <source>
        <dbReference type="PROSITE" id="PS50949"/>
    </source>
</evidence>
<accession>A0A3N9P255</accession>
<dbReference type="PANTHER" id="PTHR46577">
    <property type="entry name" value="HTH-TYPE TRANSCRIPTIONAL REGULATORY PROTEIN GABR"/>
    <property type="match status" value="1"/>
</dbReference>
<dbReference type="RefSeq" id="WP_124696475.1">
    <property type="nucleotide sequence ID" value="NZ_JBHUFE010000036.1"/>
</dbReference>
<evidence type="ECO:0000256" key="5">
    <source>
        <dbReference type="ARBA" id="ARBA00023015"/>
    </source>
</evidence>
<dbReference type="InterPro" id="IPR036390">
    <property type="entry name" value="WH_DNA-bd_sf"/>
</dbReference>
<dbReference type="SUPFAM" id="SSF46785">
    <property type="entry name" value="Winged helix' DNA-binding domain"/>
    <property type="match status" value="1"/>
</dbReference>
<protein>
    <submittedName>
        <fullName evidence="9">PLP-dependent aminotransferase family protein</fullName>
    </submittedName>
</protein>
<keyword evidence="4" id="KW-0663">Pyridoxal phosphate</keyword>
<keyword evidence="7" id="KW-0804">Transcription</keyword>
<name>A0A3N9P255_9BACL</name>
<feature type="domain" description="HTH gntR-type" evidence="8">
    <location>
        <begin position="11"/>
        <end position="79"/>
    </location>
</feature>
<keyword evidence="5" id="KW-0805">Transcription regulation</keyword>
<dbReference type="PRINTS" id="PR00035">
    <property type="entry name" value="HTHGNTR"/>
</dbReference>
<dbReference type="Proteomes" id="UP000282529">
    <property type="component" value="Unassembled WGS sequence"/>
</dbReference>
<dbReference type="InterPro" id="IPR015424">
    <property type="entry name" value="PyrdxlP-dep_Trfase"/>
</dbReference>
<keyword evidence="10" id="KW-1185">Reference proteome</keyword>
<dbReference type="EMBL" id="RQPI01000009">
    <property type="protein sequence ID" value="RQW10291.1"/>
    <property type="molecule type" value="Genomic_DNA"/>
</dbReference>
<dbReference type="InterPro" id="IPR051446">
    <property type="entry name" value="HTH_trans_reg/aminotransferase"/>
</dbReference>
<dbReference type="InterPro" id="IPR000524">
    <property type="entry name" value="Tscrpt_reg_HTH_GntR"/>
</dbReference>
<evidence type="ECO:0000313" key="9">
    <source>
        <dbReference type="EMBL" id="RQW10291.1"/>
    </source>
</evidence>
<evidence type="ECO:0000256" key="2">
    <source>
        <dbReference type="ARBA" id="ARBA00005384"/>
    </source>
</evidence>
<evidence type="ECO:0000256" key="6">
    <source>
        <dbReference type="ARBA" id="ARBA00023125"/>
    </source>
</evidence>
<dbReference type="GO" id="GO:0008483">
    <property type="term" value="F:transaminase activity"/>
    <property type="evidence" value="ECO:0007669"/>
    <property type="project" value="UniProtKB-KW"/>
</dbReference>
<sequence>MWIDIDKRSNVPMFRQIHLAVRGRILSGELAAGLRLPSTRELAAGLGVSRNIVLEAYELLLAEGFIVARSGSGTYVAEGAFIPPTASASAPRPRAASSLSCIGPQPGEAAENGFVSFRTGLPALELFPRKVWGDLLRSAARDAEQSSFGYGDSAGDPRLRYILSRYLADTRGVAVRPEQLVITAGAVQAIHLTSSLLLAEGDRVMAEEPTNPELKSILSSTGAALHSLPVDDSGLVTAALPGSFPPKLIYVTPSHQFPVGGILPIQRRIELIVYAQHTGSLILEDDYDSEFRYDGVPVHSLQSLAPEQVFYVGTFSKVMFPALRIGYIVLPAAYAADFVRLKRLIDYQTPGLEQLALAQFIEQKGLHSHIYKMKKVYRRRRGVLLECLNRAFPERIRICGRAAGLHLTAEFSSPLPKNLSRLMKEEGVYTAVLEGNRVVMGYGHLKEEQIREGVQRLKRALNRGTGQH</sequence>
<dbReference type="PANTHER" id="PTHR46577:SF1">
    <property type="entry name" value="HTH-TYPE TRANSCRIPTIONAL REGULATORY PROTEIN GABR"/>
    <property type="match status" value="1"/>
</dbReference>
<organism evidence="9 10">
    <name type="scientific">Paenibacillus rhizophilus</name>
    <dbReference type="NCBI Taxonomy" id="1850366"/>
    <lineage>
        <taxon>Bacteria</taxon>
        <taxon>Bacillati</taxon>
        <taxon>Bacillota</taxon>
        <taxon>Bacilli</taxon>
        <taxon>Bacillales</taxon>
        <taxon>Paenibacillaceae</taxon>
        <taxon>Paenibacillus</taxon>
    </lineage>
</organism>
<keyword evidence="9" id="KW-0808">Transferase</keyword>
<dbReference type="InterPro" id="IPR004839">
    <property type="entry name" value="Aminotransferase_I/II_large"/>
</dbReference>
<dbReference type="Pfam" id="PF00155">
    <property type="entry name" value="Aminotran_1_2"/>
    <property type="match status" value="1"/>
</dbReference>
<dbReference type="Pfam" id="PF00392">
    <property type="entry name" value="GntR"/>
    <property type="match status" value="1"/>
</dbReference>
<comment type="caution">
    <text evidence="9">The sequence shown here is derived from an EMBL/GenBank/DDBJ whole genome shotgun (WGS) entry which is preliminary data.</text>
</comment>
<comment type="cofactor">
    <cofactor evidence="1">
        <name>pyridoxal 5'-phosphate</name>
        <dbReference type="ChEBI" id="CHEBI:597326"/>
    </cofactor>
</comment>